<dbReference type="KEGG" id="cput:CONPUDRAFT_158393"/>
<sequence>MAGKRGQTTKENARKRSDRSTRTKAESQQTTEHATLIVKSESKPAAPTTETRTQREAYERVDAEWKVKCIPTLYTFFGAAIDVWGTCCISAASIAQVQEIIDVAVPNSGYRVRHRDTFFKKSHARLNEKRTHIGKQALGIVDKFYSSAEFLGKPDAIRSHALWALHKHGPMLYRKPTPVHCIESSMRSRAADYVQPEGHFLSSFFIDLMQYFFRFTRGTRGEFGPPKGVLCLATTALERAFRSWLTGTKVTPPEFTQDMYKTATDDYKVSILELTDQQWYTIRQEYGDPRLPAVPAPLKPKFTRRGALETSRRRLFLPSSSPAPGPEDLDPEVLFAHLQ</sequence>
<feature type="domain" description="DUF6532" evidence="2">
    <location>
        <begin position="113"/>
        <end position="266"/>
    </location>
</feature>
<evidence type="ECO:0000313" key="4">
    <source>
        <dbReference type="Proteomes" id="UP000053558"/>
    </source>
</evidence>
<evidence type="ECO:0000256" key="1">
    <source>
        <dbReference type="SAM" id="MobiDB-lite"/>
    </source>
</evidence>
<dbReference type="Pfam" id="PF20149">
    <property type="entry name" value="DUF6532"/>
    <property type="match status" value="1"/>
</dbReference>
<organism evidence="3 4">
    <name type="scientific">Coniophora puteana (strain RWD-64-598)</name>
    <name type="common">Brown rot fungus</name>
    <dbReference type="NCBI Taxonomy" id="741705"/>
    <lineage>
        <taxon>Eukaryota</taxon>
        <taxon>Fungi</taxon>
        <taxon>Dikarya</taxon>
        <taxon>Basidiomycota</taxon>
        <taxon>Agaricomycotina</taxon>
        <taxon>Agaricomycetes</taxon>
        <taxon>Agaricomycetidae</taxon>
        <taxon>Boletales</taxon>
        <taxon>Coniophorineae</taxon>
        <taxon>Coniophoraceae</taxon>
        <taxon>Coniophora</taxon>
    </lineage>
</organism>
<dbReference type="RefSeq" id="XP_007773602.1">
    <property type="nucleotide sequence ID" value="XM_007775412.1"/>
</dbReference>
<dbReference type="GeneID" id="19203905"/>
<evidence type="ECO:0000313" key="3">
    <source>
        <dbReference type="EMBL" id="EIW76369.1"/>
    </source>
</evidence>
<evidence type="ECO:0000259" key="2">
    <source>
        <dbReference type="Pfam" id="PF20149"/>
    </source>
</evidence>
<gene>
    <name evidence="3" type="ORF">CONPUDRAFT_158393</name>
</gene>
<proteinExistence type="predicted"/>
<dbReference type="InterPro" id="IPR045341">
    <property type="entry name" value="DUF6532"/>
</dbReference>
<reference evidence="4" key="1">
    <citation type="journal article" date="2012" name="Science">
        <title>The Paleozoic origin of enzymatic lignin decomposition reconstructed from 31 fungal genomes.</title>
        <authorList>
            <person name="Floudas D."/>
            <person name="Binder M."/>
            <person name="Riley R."/>
            <person name="Barry K."/>
            <person name="Blanchette R.A."/>
            <person name="Henrissat B."/>
            <person name="Martinez A.T."/>
            <person name="Otillar R."/>
            <person name="Spatafora J.W."/>
            <person name="Yadav J.S."/>
            <person name="Aerts A."/>
            <person name="Benoit I."/>
            <person name="Boyd A."/>
            <person name="Carlson A."/>
            <person name="Copeland A."/>
            <person name="Coutinho P.M."/>
            <person name="de Vries R.P."/>
            <person name="Ferreira P."/>
            <person name="Findley K."/>
            <person name="Foster B."/>
            <person name="Gaskell J."/>
            <person name="Glotzer D."/>
            <person name="Gorecki P."/>
            <person name="Heitman J."/>
            <person name="Hesse C."/>
            <person name="Hori C."/>
            <person name="Igarashi K."/>
            <person name="Jurgens J.A."/>
            <person name="Kallen N."/>
            <person name="Kersten P."/>
            <person name="Kohler A."/>
            <person name="Kuees U."/>
            <person name="Kumar T.K.A."/>
            <person name="Kuo A."/>
            <person name="LaButti K."/>
            <person name="Larrondo L.F."/>
            <person name="Lindquist E."/>
            <person name="Ling A."/>
            <person name="Lombard V."/>
            <person name="Lucas S."/>
            <person name="Lundell T."/>
            <person name="Martin R."/>
            <person name="McLaughlin D.J."/>
            <person name="Morgenstern I."/>
            <person name="Morin E."/>
            <person name="Murat C."/>
            <person name="Nagy L.G."/>
            <person name="Nolan M."/>
            <person name="Ohm R.A."/>
            <person name="Patyshakuliyeva A."/>
            <person name="Rokas A."/>
            <person name="Ruiz-Duenas F.J."/>
            <person name="Sabat G."/>
            <person name="Salamov A."/>
            <person name="Samejima M."/>
            <person name="Schmutz J."/>
            <person name="Slot J.C."/>
            <person name="St John F."/>
            <person name="Stenlid J."/>
            <person name="Sun H."/>
            <person name="Sun S."/>
            <person name="Syed K."/>
            <person name="Tsang A."/>
            <person name="Wiebenga A."/>
            <person name="Young D."/>
            <person name="Pisabarro A."/>
            <person name="Eastwood D.C."/>
            <person name="Martin F."/>
            <person name="Cullen D."/>
            <person name="Grigoriev I.V."/>
            <person name="Hibbett D.S."/>
        </authorList>
    </citation>
    <scope>NUCLEOTIDE SEQUENCE [LARGE SCALE GENOMIC DNA]</scope>
    <source>
        <strain evidence="4">RWD-64-598 SS2</strain>
    </source>
</reference>
<protein>
    <recommendedName>
        <fullName evidence="2">DUF6532 domain-containing protein</fullName>
    </recommendedName>
</protein>
<comment type="caution">
    <text evidence="3">The sequence shown here is derived from an EMBL/GenBank/DDBJ whole genome shotgun (WGS) entry which is preliminary data.</text>
</comment>
<dbReference type="EMBL" id="JH711586">
    <property type="protein sequence ID" value="EIW76369.1"/>
    <property type="molecule type" value="Genomic_DNA"/>
</dbReference>
<name>A0A5M3MAW6_CONPW</name>
<dbReference type="Proteomes" id="UP000053558">
    <property type="component" value="Unassembled WGS sequence"/>
</dbReference>
<accession>A0A5M3MAW6</accession>
<feature type="compositionally biased region" description="Basic and acidic residues" evidence="1">
    <location>
        <begin position="11"/>
        <end position="25"/>
    </location>
</feature>
<feature type="region of interest" description="Disordered" evidence="1">
    <location>
        <begin position="1"/>
        <end position="57"/>
    </location>
</feature>
<dbReference type="AlphaFoldDB" id="A0A5M3MAW6"/>
<keyword evidence="4" id="KW-1185">Reference proteome</keyword>
<dbReference type="OrthoDB" id="2689305at2759"/>